<name>A0A0F9LGZ3_9ZZZZ</name>
<dbReference type="AlphaFoldDB" id="A0A0F9LGZ3"/>
<evidence type="ECO:0000313" key="1">
    <source>
        <dbReference type="EMBL" id="KKM92748.1"/>
    </source>
</evidence>
<reference evidence="1" key="1">
    <citation type="journal article" date="2015" name="Nature">
        <title>Complex archaea that bridge the gap between prokaryotes and eukaryotes.</title>
        <authorList>
            <person name="Spang A."/>
            <person name="Saw J.H."/>
            <person name="Jorgensen S.L."/>
            <person name="Zaremba-Niedzwiedzka K."/>
            <person name="Martijn J."/>
            <person name="Lind A.E."/>
            <person name="van Eijk R."/>
            <person name="Schleper C."/>
            <person name="Guy L."/>
            <person name="Ettema T.J."/>
        </authorList>
    </citation>
    <scope>NUCLEOTIDE SEQUENCE</scope>
</reference>
<sequence length="125" mass="14128">KMKIQKGITATPVINFPEPKITMAFTCCCICGEKTGEPQGPFAYNLASKEHSKFTSAHPECITKHRDGPFEYFVSFTKNIKNSRIGKAGLSANPHILEFVDINTHECFATSLWVKETFNDNERWL</sequence>
<comment type="caution">
    <text evidence="1">The sequence shown here is derived from an EMBL/GenBank/DDBJ whole genome shotgun (WGS) entry which is preliminary data.</text>
</comment>
<gene>
    <name evidence="1" type="ORF">LCGC14_1215200</name>
</gene>
<protein>
    <submittedName>
        <fullName evidence="1">Uncharacterized protein</fullName>
    </submittedName>
</protein>
<accession>A0A0F9LGZ3</accession>
<proteinExistence type="predicted"/>
<feature type="non-terminal residue" evidence="1">
    <location>
        <position position="1"/>
    </location>
</feature>
<dbReference type="EMBL" id="LAZR01006352">
    <property type="protein sequence ID" value="KKM92748.1"/>
    <property type="molecule type" value="Genomic_DNA"/>
</dbReference>
<organism evidence="1">
    <name type="scientific">marine sediment metagenome</name>
    <dbReference type="NCBI Taxonomy" id="412755"/>
    <lineage>
        <taxon>unclassified sequences</taxon>
        <taxon>metagenomes</taxon>
        <taxon>ecological metagenomes</taxon>
    </lineage>
</organism>